<dbReference type="SMART" id="SM00421">
    <property type="entry name" value="HTH_LUXR"/>
    <property type="match status" value="1"/>
</dbReference>
<evidence type="ECO:0000256" key="4">
    <source>
        <dbReference type="PROSITE-ProRule" id="PRU00169"/>
    </source>
</evidence>
<reference evidence="7 8" key="1">
    <citation type="submission" date="2019-10" db="EMBL/GenBank/DDBJ databases">
        <title>Genome diversity of Sutterella seckii.</title>
        <authorList>
            <person name="Chaplin A.V."/>
            <person name="Sokolova S.R."/>
            <person name="Mosin K.A."/>
            <person name="Ivanova E.L."/>
            <person name="Kochetkova T.O."/>
            <person name="Goltsov A.Y."/>
            <person name="Trofimov D.Y."/>
            <person name="Efimov B.A."/>
        </authorList>
    </citation>
    <scope>NUCLEOTIDE SEQUENCE [LARGE SCALE GENOMIC DNA]</scope>
    <source>
        <strain evidence="7 8">ASD393</strain>
    </source>
</reference>
<evidence type="ECO:0000259" key="6">
    <source>
        <dbReference type="PROSITE" id="PS50110"/>
    </source>
</evidence>
<dbReference type="PANTHER" id="PTHR44688">
    <property type="entry name" value="DNA-BINDING TRANSCRIPTIONAL ACTIVATOR DEVR_DOSR"/>
    <property type="match status" value="1"/>
</dbReference>
<dbReference type="PANTHER" id="PTHR44688:SF16">
    <property type="entry name" value="DNA-BINDING TRANSCRIPTIONAL ACTIVATOR DEVR_DOSR"/>
    <property type="match status" value="1"/>
</dbReference>
<dbReference type="SMART" id="SM00448">
    <property type="entry name" value="REC"/>
    <property type="match status" value="1"/>
</dbReference>
<dbReference type="Gene3D" id="3.40.50.2300">
    <property type="match status" value="1"/>
</dbReference>
<dbReference type="OrthoDB" id="3623000at2"/>
<dbReference type="EMBL" id="WEHX01000018">
    <property type="protein sequence ID" value="KAB7661463.1"/>
    <property type="molecule type" value="Genomic_DNA"/>
</dbReference>
<organism evidence="7 8">
    <name type="scientific">Sutterella seckii</name>
    <dbReference type="NCBI Taxonomy" id="1944635"/>
    <lineage>
        <taxon>Bacteria</taxon>
        <taxon>Pseudomonadati</taxon>
        <taxon>Pseudomonadota</taxon>
        <taxon>Betaproteobacteria</taxon>
        <taxon>Burkholderiales</taxon>
        <taxon>Sutterellaceae</taxon>
        <taxon>Sutterella</taxon>
    </lineage>
</organism>
<evidence type="ECO:0000313" key="8">
    <source>
        <dbReference type="Proteomes" id="UP000430564"/>
    </source>
</evidence>
<gene>
    <name evidence="7" type="ORF">GBM95_04585</name>
</gene>
<comment type="caution">
    <text evidence="7">The sequence shown here is derived from an EMBL/GenBank/DDBJ whole genome shotgun (WGS) entry which is preliminary data.</text>
</comment>
<evidence type="ECO:0000256" key="1">
    <source>
        <dbReference type="ARBA" id="ARBA00023015"/>
    </source>
</evidence>
<dbReference type="SUPFAM" id="SSF46894">
    <property type="entry name" value="C-terminal effector domain of the bipartite response regulators"/>
    <property type="match status" value="1"/>
</dbReference>
<accession>A0A6I1EZP6</accession>
<keyword evidence="1" id="KW-0805">Transcription regulation</keyword>
<feature type="domain" description="Response regulatory" evidence="6">
    <location>
        <begin position="16"/>
        <end position="133"/>
    </location>
</feature>
<dbReference type="InterPro" id="IPR001789">
    <property type="entry name" value="Sig_transdc_resp-reg_receiver"/>
</dbReference>
<proteinExistence type="predicted"/>
<keyword evidence="2" id="KW-0238">DNA-binding</keyword>
<dbReference type="RefSeq" id="WP_152158006.1">
    <property type="nucleotide sequence ID" value="NZ_WEHX01000018.1"/>
</dbReference>
<evidence type="ECO:0000256" key="2">
    <source>
        <dbReference type="ARBA" id="ARBA00023125"/>
    </source>
</evidence>
<dbReference type="PRINTS" id="PR00038">
    <property type="entry name" value="HTHLUXR"/>
</dbReference>
<feature type="modified residue" description="4-aspartylphosphate" evidence="4">
    <location>
        <position position="68"/>
    </location>
</feature>
<dbReference type="CDD" id="cd06170">
    <property type="entry name" value="LuxR_C_like"/>
    <property type="match status" value="1"/>
</dbReference>
<feature type="domain" description="HTH luxR-type" evidence="5">
    <location>
        <begin position="166"/>
        <end position="231"/>
    </location>
</feature>
<dbReference type="InterPro" id="IPR011006">
    <property type="entry name" value="CheY-like_superfamily"/>
</dbReference>
<dbReference type="Pfam" id="PF00072">
    <property type="entry name" value="Response_reg"/>
    <property type="match status" value="1"/>
</dbReference>
<dbReference type="Proteomes" id="UP000430564">
    <property type="component" value="Unassembled WGS sequence"/>
</dbReference>
<evidence type="ECO:0000313" key="7">
    <source>
        <dbReference type="EMBL" id="KAB7661463.1"/>
    </source>
</evidence>
<name>A0A6I1EZP6_9BURK</name>
<dbReference type="InterPro" id="IPR016032">
    <property type="entry name" value="Sig_transdc_resp-reg_C-effctor"/>
</dbReference>
<dbReference type="GO" id="GO:0003677">
    <property type="term" value="F:DNA binding"/>
    <property type="evidence" value="ECO:0007669"/>
    <property type="project" value="UniProtKB-KW"/>
</dbReference>
<dbReference type="AlphaFoldDB" id="A0A6I1EZP6"/>
<dbReference type="PROSITE" id="PS50043">
    <property type="entry name" value="HTH_LUXR_2"/>
    <property type="match status" value="1"/>
</dbReference>
<keyword evidence="3" id="KW-0804">Transcription</keyword>
<dbReference type="Pfam" id="PF00196">
    <property type="entry name" value="GerE"/>
    <property type="match status" value="1"/>
</dbReference>
<evidence type="ECO:0000256" key="3">
    <source>
        <dbReference type="ARBA" id="ARBA00023163"/>
    </source>
</evidence>
<dbReference type="InterPro" id="IPR000792">
    <property type="entry name" value="Tscrpt_reg_LuxR_C"/>
</dbReference>
<evidence type="ECO:0000259" key="5">
    <source>
        <dbReference type="PROSITE" id="PS50043"/>
    </source>
</evidence>
<dbReference type="GO" id="GO:0006355">
    <property type="term" value="P:regulation of DNA-templated transcription"/>
    <property type="evidence" value="ECO:0007669"/>
    <property type="project" value="InterPro"/>
</dbReference>
<dbReference type="SUPFAM" id="SSF52172">
    <property type="entry name" value="CheY-like"/>
    <property type="match status" value="1"/>
</dbReference>
<dbReference type="PROSITE" id="PS50110">
    <property type="entry name" value="RESPONSE_REGULATORY"/>
    <property type="match status" value="1"/>
</dbReference>
<keyword evidence="4" id="KW-0597">Phosphoprotein</keyword>
<protein>
    <submittedName>
        <fullName evidence="7">Response regulator transcription factor</fullName>
    </submittedName>
</protein>
<dbReference type="GO" id="GO:0000160">
    <property type="term" value="P:phosphorelay signal transduction system"/>
    <property type="evidence" value="ECO:0007669"/>
    <property type="project" value="InterPro"/>
</dbReference>
<sequence>MTESLRKGSAVREPLRVFIAAENQAECDRIAQRLTRALDMKVAGSATSAAELEAAMRCDAKLDVLITDVMLGSDDMAPVLTRIKHLRDDLDILIYTAFSQDPFVIRAILAGATGYILKGDQEDLVTSVRLLKGGGSPVSPTVARSVLRAIHSRTFAPQPPQPQKHEAPENLLLSQRETEILTLLAKGISFSEIADILSISHHTVTAHIKKIYRKLQVHSRGEAVYEASCMGLLSDRIGS</sequence>